<protein>
    <submittedName>
        <fullName evidence="5">Dienelactone hydrolase family protein</fullName>
    </submittedName>
</protein>
<dbReference type="PANTHER" id="PTHR10655">
    <property type="entry name" value="LYSOPHOSPHOLIPASE-RELATED"/>
    <property type="match status" value="1"/>
</dbReference>
<proteinExistence type="inferred from homology"/>
<comment type="similarity">
    <text evidence="1">Belongs to the AB hydrolase superfamily. AB hydrolase 2 family.</text>
</comment>
<comment type="caution">
    <text evidence="5">The sequence shown here is derived from an EMBL/GenBank/DDBJ whole genome shotgun (WGS) entry which is preliminary data.</text>
</comment>
<keyword evidence="6" id="KW-1185">Reference proteome</keyword>
<dbReference type="Gene3D" id="3.40.50.1820">
    <property type="entry name" value="alpha/beta hydrolase"/>
    <property type="match status" value="1"/>
</dbReference>
<accession>A0ABU2GHU0</accession>
<dbReference type="InterPro" id="IPR029058">
    <property type="entry name" value="AB_hydrolase_fold"/>
</dbReference>
<gene>
    <name evidence="5" type="ORF">NDI76_16565</name>
</gene>
<dbReference type="InterPro" id="IPR050565">
    <property type="entry name" value="LYPA1-2/EST-like"/>
</dbReference>
<sequence length="232" mass="23966">MNPPAGGGTESQTGPHDPDSFVAAGAPRGAARAAVVALHGRGATAQGIVNLLDPVARHGVAFVAPRADRSRWYPGAADDPLKRNEPHLSSALGVVESVLDRVASTVGVPRERTVLLGFSQGACVAAEYAARNPGPSPVVVLSGTLLGPTVDADADRYAGDERFDGTPVFVGCGADDARVDAGRVRDTADVFRSLGADVTERRYDGVGHEVTDDEFEYVDALLAGLVGDRDPG</sequence>
<reference evidence="5 6" key="1">
    <citation type="submission" date="2022-06" db="EMBL/GenBank/DDBJ databases">
        <title>Halogeometricum sp. a new haloarchaeum isolate from saline soil.</title>
        <authorList>
            <person name="Strakova D."/>
            <person name="Galisteo C."/>
            <person name="Sanchez-Porro C."/>
            <person name="Ventosa A."/>
        </authorList>
    </citation>
    <scope>NUCLEOTIDE SEQUENCE [LARGE SCALE GENOMIC DNA]</scope>
    <source>
        <strain evidence="5 6">S1BR25-6</strain>
    </source>
</reference>
<evidence type="ECO:0000259" key="4">
    <source>
        <dbReference type="Pfam" id="PF02230"/>
    </source>
</evidence>
<evidence type="ECO:0000256" key="2">
    <source>
        <dbReference type="ARBA" id="ARBA00022801"/>
    </source>
</evidence>
<feature type="region of interest" description="Disordered" evidence="3">
    <location>
        <begin position="1"/>
        <end position="24"/>
    </location>
</feature>
<dbReference type="Proteomes" id="UP001257060">
    <property type="component" value="Unassembled WGS sequence"/>
</dbReference>
<dbReference type="RefSeq" id="WP_310925259.1">
    <property type="nucleotide sequence ID" value="NZ_JAMQOP010000003.1"/>
</dbReference>
<dbReference type="SUPFAM" id="SSF53474">
    <property type="entry name" value="alpha/beta-Hydrolases"/>
    <property type="match status" value="1"/>
</dbReference>
<evidence type="ECO:0000256" key="1">
    <source>
        <dbReference type="ARBA" id="ARBA00006499"/>
    </source>
</evidence>
<dbReference type="Pfam" id="PF02230">
    <property type="entry name" value="Abhydrolase_2"/>
    <property type="match status" value="1"/>
</dbReference>
<dbReference type="InterPro" id="IPR003140">
    <property type="entry name" value="PLipase/COase/thioEstase"/>
</dbReference>
<evidence type="ECO:0000313" key="5">
    <source>
        <dbReference type="EMBL" id="MDS0300361.1"/>
    </source>
</evidence>
<keyword evidence="2 5" id="KW-0378">Hydrolase</keyword>
<organism evidence="5 6">
    <name type="scientific">Halogeometricum salsisoli</name>
    <dbReference type="NCBI Taxonomy" id="2950536"/>
    <lineage>
        <taxon>Archaea</taxon>
        <taxon>Methanobacteriati</taxon>
        <taxon>Methanobacteriota</taxon>
        <taxon>Stenosarchaea group</taxon>
        <taxon>Halobacteria</taxon>
        <taxon>Halobacteriales</taxon>
        <taxon>Haloferacaceae</taxon>
        <taxon>Halogeometricum</taxon>
    </lineage>
</organism>
<dbReference type="PANTHER" id="PTHR10655:SF17">
    <property type="entry name" value="LYSOPHOSPHOLIPASE-LIKE PROTEIN 1"/>
    <property type="match status" value="1"/>
</dbReference>
<feature type="domain" description="Phospholipase/carboxylesterase/thioesterase" evidence="4">
    <location>
        <begin position="26"/>
        <end position="220"/>
    </location>
</feature>
<dbReference type="GO" id="GO:0016787">
    <property type="term" value="F:hydrolase activity"/>
    <property type="evidence" value="ECO:0007669"/>
    <property type="project" value="UniProtKB-KW"/>
</dbReference>
<name>A0ABU2GHU0_9EURY</name>
<evidence type="ECO:0000313" key="6">
    <source>
        <dbReference type="Proteomes" id="UP001257060"/>
    </source>
</evidence>
<dbReference type="EMBL" id="JAMQOP010000003">
    <property type="protein sequence ID" value="MDS0300361.1"/>
    <property type="molecule type" value="Genomic_DNA"/>
</dbReference>
<evidence type="ECO:0000256" key="3">
    <source>
        <dbReference type="SAM" id="MobiDB-lite"/>
    </source>
</evidence>